<feature type="compositionally biased region" description="Low complexity" evidence="1">
    <location>
        <begin position="50"/>
        <end position="88"/>
    </location>
</feature>
<sequence length="147" mass="15238">MAGYPPDPAEPANHVNFWARPVRSPARGRRPGAGGSNNRDPRRTNPGPAPTTSAAAKTAETQTAETATAAQTATAEAAATAATAPTEVELAEVEAWERGPWVWPAPERSTAAERPALKRQASCPKPRASHRPSSTKAQPDKGGGTVG</sequence>
<feature type="region of interest" description="Disordered" evidence="1">
    <location>
        <begin position="1"/>
        <end position="147"/>
    </location>
</feature>
<evidence type="ECO:0000313" key="2">
    <source>
        <dbReference type="EMBL" id="EDW38645.1"/>
    </source>
</evidence>
<organism evidence="3">
    <name type="scientific">Drosophila persimilis</name>
    <name type="common">Fruit fly</name>
    <dbReference type="NCBI Taxonomy" id="7234"/>
    <lineage>
        <taxon>Eukaryota</taxon>
        <taxon>Metazoa</taxon>
        <taxon>Ecdysozoa</taxon>
        <taxon>Arthropoda</taxon>
        <taxon>Hexapoda</taxon>
        <taxon>Insecta</taxon>
        <taxon>Pterygota</taxon>
        <taxon>Neoptera</taxon>
        <taxon>Endopterygota</taxon>
        <taxon>Diptera</taxon>
        <taxon>Brachycera</taxon>
        <taxon>Muscomorpha</taxon>
        <taxon>Ephydroidea</taxon>
        <taxon>Drosophilidae</taxon>
        <taxon>Drosophila</taxon>
        <taxon>Sophophora</taxon>
    </lineage>
</organism>
<evidence type="ECO:0000256" key="1">
    <source>
        <dbReference type="SAM" id="MobiDB-lite"/>
    </source>
</evidence>
<dbReference type="STRING" id="7234.B4HBB9"/>
<reference evidence="2 3" key="1">
    <citation type="journal article" date="2007" name="Nature">
        <title>Evolution of genes and genomes on the Drosophila phylogeny.</title>
        <authorList>
            <consortium name="Drosophila 12 Genomes Consortium"/>
            <person name="Clark A.G."/>
            <person name="Eisen M.B."/>
            <person name="Smith D.R."/>
            <person name="Bergman C.M."/>
            <person name="Oliver B."/>
            <person name="Markow T.A."/>
            <person name="Kaufman T.C."/>
            <person name="Kellis M."/>
            <person name="Gelbart W."/>
            <person name="Iyer V.N."/>
            <person name="Pollard D.A."/>
            <person name="Sackton T.B."/>
            <person name="Larracuente A.M."/>
            <person name="Singh N.D."/>
            <person name="Abad J.P."/>
            <person name="Abt D.N."/>
            <person name="Adryan B."/>
            <person name="Aguade M."/>
            <person name="Akashi H."/>
            <person name="Anderson W.W."/>
            <person name="Aquadro C.F."/>
            <person name="Ardell D.H."/>
            <person name="Arguello R."/>
            <person name="Artieri C.G."/>
            <person name="Barbash D.A."/>
            <person name="Barker D."/>
            <person name="Barsanti P."/>
            <person name="Batterham P."/>
            <person name="Batzoglou S."/>
            <person name="Begun D."/>
            <person name="Bhutkar A."/>
            <person name="Blanco E."/>
            <person name="Bosak S.A."/>
            <person name="Bradley R.K."/>
            <person name="Brand A.D."/>
            <person name="Brent M.R."/>
            <person name="Brooks A.N."/>
            <person name="Brown R.H."/>
            <person name="Butlin R.K."/>
            <person name="Caggese C."/>
            <person name="Calvi B.R."/>
            <person name="Bernardo de Carvalho A."/>
            <person name="Caspi A."/>
            <person name="Castrezana S."/>
            <person name="Celniker S.E."/>
            <person name="Chang J.L."/>
            <person name="Chapple C."/>
            <person name="Chatterji S."/>
            <person name="Chinwalla A."/>
            <person name="Civetta A."/>
            <person name="Clifton S.W."/>
            <person name="Comeron J.M."/>
            <person name="Costello J.C."/>
            <person name="Coyne J.A."/>
            <person name="Daub J."/>
            <person name="David R.G."/>
            <person name="Delcher A.L."/>
            <person name="Delehaunty K."/>
            <person name="Do C.B."/>
            <person name="Ebling H."/>
            <person name="Edwards K."/>
            <person name="Eickbush T."/>
            <person name="Evans J.D."/>
            <person name="Filipski A."/>
            <person name="Findeiss S."/>
            <person name="Freyhult E."/>
            <person name="Fulton L."/>
            <person name="Fulton R."/>
            <person name="Garcia A.C."/>
            <person name="Gardiner A."/>
            <person name="Garfield D.A."/>
            <person name="Garvin B.E."/>
            <person name="Gibson G."/>
            <person name="Gilbert D."/>
            <person name="Gnerre S."/>
            <person name="Godfrey J."/>
            <person name="Good R."/>
            <person name="Gotea V."/>
            <person name="Gravely B."/>
            <person name="Greenberg A.J."/>
            <person name="Griffiths-Jones S."/>
            <person name="Gross S."/>
            <person name="Guigo R."/>
            <person name="Gustafson E.A."/>
            <person name="Haerty W."/>
            <person name="Hahn M.W."/>
            <person name="Halligan D.L."/>
            <person name="Halpern A.L."/>
            <person name="Halter G.M."/>
            <person name="Han M.V."/>
            <person name="Heger A."/>
            <person name="Hillier L."/>
            <person name="Hinrichs A.S."/>
            <person name="Holmes I."/>
            <person name="Hoskins R.A."/>
            <person name="Hubisz M.J."/>
            <person name="Hultmark D."/>
            <person name="Huntley M.A."/>
            <person name="Jaffe D.B."/>
            <person name="Jagadeeshan S."/>
            <person name="Jeck W.R."/>
            <person name="Johnson J."/>
            <person name="Jones C.D."/>
            <person name="Jordan W.C."/>
            <person name="Karpen G.H."/>
            <person name="Kataoka E."/>
            <person name="Keightley P.D."/>
            <person name="Kheradpour P."/>
            <person name="Kirkness E.F."/>
            <person name="Koerich L.B."/>
            <person name="Kristiansen K."/>
            <person name="Kudrna D."/>
            <person name="Kulathinal R.J."/>
            <person name="Kumar S."/>
            <person name="Kwok R."/>
            <person name="Lander E."/>
            <person name="Langley C.H."/>
            <person name="Lapoint R."/>
            <person name="Lazzaro B.P."/>
            <person name="Lee S.J."/>
            <person name="Levesque L."/>
            <person name="Li R."/>
            <person name="Lin C.F."/>
            <person name="Lin M.F."/>
            <person name="Lindblad-Toh K."/>
            <person name="Llopart A."/>
            <person name="Long M."/>
            <person name="Low L."/>
            <person name="Lozovsky E."/>
            <person name="Lu J."/>
            <person name="Luo M."/>
            <person name="Machado C.A."/>
            <person name="Makalowski W."/>
            <person name="Marzo M."/>
            <person name="Matsuda M."/>
            <person name="Matzkin L."/>
            <person name="McAllister B."/>
            <person name="McBride C.S."/>
            <person name="McKernan B."/>
            <person name="McKernan K."/>
            <person name="Mendez-Lago M."/>
            <person name="Minx P."/>
            <person name="Mollenhauer M.U."/>
            <person name="Montooth K."/>
            <person name="Mount S.M."/>
            <person name="Mu X."/>
            <person name="Myers E."/>
            <person name="Negre B."/>
            <person name="Newfeld S."/>
            <person name="Nielsen R."/>
            <person name="Noor M.A."/>
            <person name="O'Grady P."/>
            <person name="Pachter L."/>
            <person name="Papaceit M."/>
            <person name="Parisi M.J."/>
            <person name="Parisi M."/>
            <person name="Parts L."/>
            <person name="Pedersen J.S."/>
            <person name="Pesole G."/>
            <person name="Phillippy A.M."/>
            <person name="Ponting C.P."/>
            <person name="Pop M."/>
            <person name="Porcelli D."/>
            <person name="Powell J.R."/>
            <person name="Prohaska S."/>
            <person name="Pruitt K."/>
            <person name="Puig M."/>
            <person name="Quesneville H."/>
            <person name="Ram K.R."/>
            <person name="Rand D."/>
            <person name="Rasmussen M.D."/>
            <person name="Reed L.K."/>
            <person name="Reenan R."/>
            <person name="Reily A."/>
            <person name="Remington K.A."/>
            <person name="Rieger T.T."/>
            <person name="Ritchie M.G."/>
            <person name="Robin C."/>
            <person name="Rogers Y.H."/>
            <person name="Rohde C."/>
            <person name="Rozas J."/>
            <person name="Rubenfield M.J."/>
            <person name="Ruiz A."/>
            <person name="Russo S."/>
            <person name="Salzberg S.L."/>
            <person name="Sanchez-Gracia A."/>
            <person name="Saranga D.J."/>
            <person name="Sato H."/>
            <person name="Schaeffer S.W."/>
            <person name="Schatz M.C."/>
            <person name="Schlenke T."/>
            <person name="Schwartz R."/>
            <person name="Segarra C."/>
            <person name="Singh R.S."/>
            <person name="Sirot L."/>
            <person name="Sirota M."/>
            <person name="Sisneros N.B."/>
            <person name="Smith C.D."/>
            <person name="Smith T.F."/>
            <person name="Spieth J."/>
            <person name="Stage D.E."/>
            <person name="Stark A."/>
            <person name="Stephan W."/>
            <person name="Strausberg R.L."/>
            <person name="Strempel S."/>
            <person name="Sturgill D."/>
            <person name="Sutton G."/>
            <person name="Sutton G.G."/>
            <person name="Tao W."/>
            <person name="Teichmann S."/>
            <person name="Tobari Y.N."/>
            <person name="Tomimura Y."/>
            <person name="Tsolas J.M."/>
            <person name="Valente V.L."/>
            <person name="Venter E."/>
            <person name="Venter J.C."/>
            <person name="Vicario S."/>
            <person name="Vieira F.G."/>
            <person name="Vilella A.J."/>
            <person name="Villasante A."/>
            <person name="Walenz B."/>
            <person name="Wang J."/>
            <person name="Wasserman M."/>
            <person name="Watts T."/>
            <person name="Wilson D."/>
            <person name="Wilson R.K."/>
            <person name="Wing R.A."/>
            <person name="Wolfner M.F."/>
            <person name="Wong A."/>
            <person name="Wong G.K."/>
            <person name="Wu C.I."/>
            <person name="Wu G."/>
            <person name="Yamamoto D."/>
            <person name="Yang H.P."/>
            <person name="Yang S.P."/>
            <person name="Yorke J.A."/>
            <person name="Yoshida K."/>
            <person name="Zdobnov E."/>
            <person name="Zhang P."/>
            <person name="Zhang Y."/>
            <person name="Zimin A.V."/>
            <person name="Baldwin J."/>
            <person name="Abdouelleil A."/>
            <person name="Abdulkadir J."/>
            <person name="Abebe A."/>
            <person name="Abera B."/>
            <person name="Abreu J."/>
            <person name="Acer S.C."/>
            <person name="Aftuck L."/>
            <person name="Alexander A."/>
            <person name="An P."/>
            <person name="Anderson E."/>
            <person name="Anderson S."/>
            <person name="Arachi H."/>
            <person name="Azer M."/>
            <person name="Bachantsang P."/>
            <person name="Barry A."/>
            <person name="Bayul T."/>
            <person name="Berlin A."/>
            <person name="Bessette D."/>
            <person name="Bloom T."/>
            <person name="Blye J."/>
            <person name="Boguslavskiy L."/>
            <person name="Bonnet C."/>
            <person name="Boukhgalter B."/>
            <person name="Bourzgui I."/>
            <person name="Brown A."/>
            <person name="Cahill P."/>
            <person name="Channer S."/>
            <person name="Cheshatsang Y."/>
            <person name="Chuda L."/>
            <person name="Citroen M."/>
            <person name="Collymore A."/>
            <person name="Cooke P."/>
            <person name="Costello M."/>
            <person name="D'Aco K."/>
            <person name="Daza R."/>
            <person name="De Haan G."/>
            <person name="DeGray S."/>
            <person name="DeMaso C."/>
            <person name="Dhargay N."/>
            <person name="Dooley K."/>
            <person name="Dooley E."/>
            <person name="Doricent M."/>
            <person name="Dorje P."/>
            <person name="Dorjee K."/>
            <person name="Dupes A."/>
            <person name="Elong R."/>
            <person name="Falk J."/>
            <person name="Farina A."/>
            <person name="Faro S."/>
            <person name="Ferguson D."/>
            <person name="Fisher S."/>
            <person name="Foley C.D."/>
            <person name="Franke A."/>
            <person name="Friedrich D."/>
            <person name="Gadbois L."/>
            <person name="Gearin G."/>
            <person name="Gearin C.R."/>
            <person name="Giannoukos G."/>
            <person name="Goode T."/>
            <person name="Graham J."/>
            <person name="Grandbois E."/>
            <person name="Grewal S."/>
            <person name="Gyaltsen K."/>
            <person name="Hafez N."/>
            <person name="Hagos B."/>
            <person name="Hall J."/>
            <person name="Henson C."/>
            <person name="Hollinger A."/>
            <person name="Honan T."/>
            <person name="Huard M.D."/>
            <person name="Hughes L."/>
            <person name="Hurhula B."/>
            <person name="Husby M.E."/>
            <person name="Kamat A."/>
            <person name="Kanga B."/>
            <person name="Kashin S."/>
            <person name="Khazanovich D."/>
            <person name="Kisner P."/>
            <person name="Lance K."/>
            <person name="Lara M."/>
            <person name="Lee W."/>
            <person name="Lennon N."/>
            <person name="Letendre F."/>
            <person name="LeVine R."/>
            <person name="Lipovsky A."/>
            <person name="Liu X."/>
            <person name="Liu J."/>
            <person name="Liu S."/>
            <person name="Lokyitsang T."/>
            <person name="Lokyitsang Y."/>
            <person name="Lubonja R."/>
            <person name="Lui A."/>
            <person name="MacDonald P."/>
            <person name="Magnisalis V."/>
            <person name="Maru K."/>
            <person name="Matthews C."/>
            <person name="McCusker W."/>
            <person name="McDonough S."/>
            <person name="Mehta T."/>
            <person name="Meldrim J."/>
            <person name="Meneus L."/>
            <person name="Mihai O."/>
            <person name="Mihalev A."/>
            <person name="Mihova T."/>
            <person name="Mittelman R."/>
            <person name="Mlenga V."/>
            <person name="Montmayeur A."/>
            <person name="Mulrain L."/>
            <person name="Navidi A."/>
            <person name="Naylor J."/>
            <person name="Negash T."/>
            <person name="Nguyen T."/>
            <person name="Nguyen N."/>
            <person name="Nicol R."/>
            <person name="Norbu C."/>
            <person name="Norbu N."/>
            <person name="Novod N."/>
            <person name="O'Neill B."/>
            <person name="Osman S."/>
            <person name="Markiewicz E."/>
            <person name="Oyono O.L."/>
            <person name="Patti C."/>
            <person name="Phunkhang P."/>
            <person name="Pierre F."/>
            <person name="Priest M."/>
            <person name="Raghuraman S."/>
            <person name="Rege F."/>
            <person name="Reyes R."/>
            <person name="Rise C."/>
            <person name="Rogov P."/>
            <person name="Ross K."/>
            <person name="Ryan E."/>
            <person name="Settipalli S."/>
            <person name="Shea T."/>
            <person name="Sherpa N."/>
            <person name="Shi L."/>
            <person name="Shih D."/>
            <person name="Sparrow T."/>
            <person name="Spaulding J."/>
            <person name="Stalker J."/>
            <person name="Stange-Thomann N."/>
            <person name="Stavropoulos S."/>
            <person name="Stone C."/>
            <person name="Strader C."/>
            <person name="Tesfaye S."/>
            <person name="Thomson T."/>
            <person name="Thoulutsang Y."/>
            <person name="Thoulutsang D."/>
            <person name="Topham K."/>
            <person name="Topping I."/>
            <person name="Tsamla T."/>
            <person name="Vassiliev H."/>
            <person name="Vo A."/>
            <person name="Wangchuk T."/>
            <person name="Wangdi T."/>
            <person name="Weiand M."/>
            <person name="Wilkinson J."/>
            <person name="Wilson A."/>
            <person name="Yadav S."/>
            <person name="Young G."/>
            <person name="Yu Q."/>
            <person name="Zembek L."/>
            <person name="Zhong D."/>
            <person name="Zimmer A."/>
            <person name="Zwirko Z."/>
            <person name="Jaffe D.B."/>
            <person name="Alvarez P."/>
            <person name="Brockman W."/>
            <person name="Butler J."/>
            <person name="Chin C."/>
            <person name="Gnerre S."/>
            <person name="Grabherr M."/>
            <person name="Kleber M."/>
            <person name="Mauceli E."/>
            <person name="MacCallum I."/>
        </authorList>
    </citation>
    <scope>NUCLEOTIDE SEQUENCE [LARGE SCALE GENOMIC DNA]</scope>
    <source>
        <strain evidence="3">MSH-3 / Tucson 14011-0111.49</strain>
    </source>
</reference>
<proteinExistence type="predicted"/>
<gene>
    <name evidence="2" type="primary">Dper\GL18199</name>
    <name evidence="2" type="ORF">Dper_GL18199</name>
</gene>
<name>B4HBB9_DROPE</name>
<evidence type="ECO:0000313" key="3">
    <source>
        <dbReference type="Proteomes" id="UP000008744"/>
    </source>
</evidence>
<dbReference type="EMBL" id="CH479250">
    <property type="protein sequence ID" value="EDW38645.1"/>
    <property type="molecule type" value="Genomic_DNA"/>
</dbReference>
<keyword evidence="3" id="KW-1185">Reference proteome</keyword>
<accession>B4HBB9</accession>
<dbReference type="AlphaFoldDB" id="B4HBB9"/>
<dbReference type="HOGENOM" id="CLU_1770011_0_0_1"/>
<dbReference type="Proteomes" id="UP000008744">
    <property type="component" value="Unassembled WGS sequence"/>
</dbReference>
<protein>
    <submittedName>
        <fullName evidence="2">GL18199</fullName>
    </submittedName>
</protein>